<dbReference type="Pfam" id="PF14102">
    <property type="entry name" value="Caps_synth_CapC"/>
    <property type="match status" value="1"/>
</dbReference>
<dbReference type="Proteomes" id="UP000199289">
    <property type="component" value="Unassembled WGS sequence"/>
</dbReference>
<evidence type="ECO:0000256" key="1">
    <source>
        <dbReference type="SAM" id="Phobius"/>
    </source>
</evidence>
<keyword evidence="1" id="KW-1133">Transmembrane helix</keyword>
<dbReference type="EMBL" id="FNKQ01000001">
    <property type="protein sequence ID" value="SDQ25022.1"/>
    <property type="molecule type" value="Genomic_DNA"/>
</dbReference>
<feature type="transmembrane region" description="Helical" evidence="1">
    <location>
        <begin position="90"/>
        <end position="112"/>
    </location>
</feature>
<feature type="transmembrane region" description="Helical" evidence="1">
    <location>
        <begin position="302"/>
        <end position="323"/>
    </location>
</feature>
<name>A0A1H0ZCA2_9EURY</name>
<accession>A0A1H0ZCA2</accession>
<feature type="transmembrane region" description="Helical" evidence="1">
    <location>
        <begin position="146"/>
        <end position="165"/>
    </location>
</feature>
<feature type="transmembrane region" description="Helical" evidence="1">
    <location>
        <begin position="273"/>
        <end position="295"/>
    </location>
</feature>
<reference evidence="3" key="1">
    <citation type="submission" date="2016-10" db="EMBL/GenBank/DDBJ databases">
        <authorList>
            <person name="Varghese N."/>
            <person name="Submissions S."/>
        </authorList>
    </citation>
    <scope>NUCLEOTIDE SEQUENCE [LARGE SCALE GENOMIC DNA]</scope>
    <source>
        <strain evidence="3">CGMCC 1.12397</strain>
    </source>
</reference>
<feature type="transmembrane region" description="Helical" evidence="1">
    <location>
        <begin position="329"/>
        <end position="348"/>
    </location>
</feature>
<feature type="transmembrane region" description="Helical" evidence="1">
    <location>
        <begin position="231"/>
        <end position="261"/>
    </location>
</feature>
<feature type="transmembrane region" description="Helical" evidence="1">
    <location>
        <begin position="12"/>
        <end position="38"/>
    </location>
</feature>
<gene>
    <name evidence="2" type="ORF">SAMN05216278_1137</name>
</gene>
<evidence type="ECO:0000313" key="3">
    <source>
        <dbReference type="Proteomes" id="UP000199289"/>
    </source>
</evidence>
<organism evidence="2 3">
    <name type="scientific">Halopelagius longus</name>
    <dbReference type="NCBI Taxonomy" id="1236180"/>
    <lineage>
        <taxon>Archaea</taxon>
        <taxon>Methanobacteriati</taxon>
        <taxon>Methanobacteriota</taxon>
        <taxon>Stenosarchaea group</taxon>
        <taxon>Halobacteria</taxon>
        <taxon>Halobacteriales</taxon>
        <taxon>Haloferacaceae</taxon>
    </lineage>
</organism>
<feature type="transmembrane region" description="Helical" evidence="1">
    <location>
        <begin position="360"/>
        <end position="379"/>
    </location>
</feature>
<protein>
    <submittedName>
        <fullName evidence="2">Capsule biosynthesis CapC</fullName>
    </submittedName>
</protein>
<sequence length="404" mass="42784">MAPGFMELIHGGGYSMIVAAGVTVLGLFAVAVTTQVFGYRLSGTITIPVLAVYTLKNVVTLPVFVLSTLIAYFGLDLLKKRTLIYGRDELLAAILIGSAIPLGLLLLLEAFVAERMRTVLFIGSILPGLAAFNFHQLKPKYRKADIVTSVALFAVLTALGVLLVSPELRPVVGSLTPPVLYSETADVARWRGAVVSEQLQPIILPRELLVGIFGGALAASEGIRRRYDVRIGVIAVGLLAVYALASVWLVVLYVVIFALTYVAISAIHRSTMLYGRVLIGISAGLGLVAAVPLVLQIPIVRGLSAYFVAILAGINAYSAHVTAPKYRVLIPPLQLAAFLPMLAASRYLGTVLPNGIPQRLSVAELAVGAGIVVVCVAFAELYTVHRPSDEDVFEASILSGGGDA</sequence>
<keyword evidence="1" id="KW-0472">Membrane</keyword>
<feature type="transmembrane region" description="Helical" evidence="1">
    <location>
        <begin position="58"/>
        <end position="78"/>
    </location>
</feature>
<keyword evidence="1" id="KW-0812">Transmembrane</keyword>
<proteinExistence type="predicted"/>
<dbReference type="GO" id="GO:0045227">
    <property type="term" value="P:capsule polysaccharide biosynthetic process"/>
    <property type="evidence" value="ECO:0007669"/>
    <property type="project" value="InterPro"/>
</dbReference>
<evidence type="ECO:0000313" key="2">
    <source>
        <dbReference type="EMBL" id="SDQ25022.1"/>
    </source>
</evidence>
<dbReference type="InterPro" id="IPR008338">
    <property type="entry name" value="Capsule_biosynth_CapC"/>
</dbReference>
<feature type="transmembrane region" description="Helical" evidence="1">
    <location>
        <begin position="118"/>
        <end position="134"/>
    </location>
</feature>
<dbReference type="GO" id="GO:0016020">
    <property type="term" value="C:membrane"/>
    <property type="evidence" value="ECO:0007669"/>
    <property type="project" value="InterPro"/>
</dbReference>
<dbReference type="AlphaFoldDB" id="A0A1H0ZCA2"/>